<proteinExistence type="predicted"/>
<sequence>MQKPCDKARAHSGTHGGRGGRNWRYPRHHERSRNGGSGRDAALNRQIGIVEHAVSDKDADCHNAPQQSERKRSETNVGNVGNAHQNVVPFRFAL</sequence>
<protein>
    <submittedName>
        <fullName evidence="2">Uncharacterized protein</fullName>
    </submittedName>
</protein>
<organism evidence="2">
    <name type="scientific">bioreactor metagenome</name>
    <dbReference type="NCBI Taxonomy" id="1076179"/>
    <lineage>
        <taxon>unclassified sequences</taxon>
        <taxon>metagenomes</taxon>
        <taxon>ecological metagenomes</taxon>
    </lineage>
</organism>
<dbReference type="AlphaFoldDB" id="A0A644XPJ2"/>
<name>A0A644XPJ2_9ZZZZ</name>
<evidence type="ECO:0000313" key="2">
    <source>
        <dbReference type="EMBL" id="MPM17691.1"/>
    </source>
</evidence>
<evidence type="ECO:0000256" key="1">
    <source>
        <dbReference type="SAM" id="MobiDB-lite"/>
    </source>
</evidence>
<dbReference type="EMBL" id="VSSQ01002845">
    <property type="protein sequence ID" value="MPM17691.1"/>
    <property type="molecule type" value="Genomic_DNA"/>
</dbReference>
<comment type="caution">
    <text evidence="2">The sequence shown here is derived from an EMBL/GenBank/DDBJ whole genome shotgun (WGS) entry which is preliminary data.</text>
</comment>
<accession>A0A644XPJ2</accession>
<gene>
    <name evidence="2" type="ORF">SDC9_64088</name>
</gene>
<reference evidence="2" key="1">
    <citation type="submission" date="2019-08" db="EMBL/GenBank/DDBJ databases">
        <authorList>
            <person name="Kucharzyk K."/>
            <person name="Murdoch R.W."/>
            <person name="Higgins S."/>
            <person name="Loffler F."/>
        </authorList>
    </citation>
    <scope>NUCLEOTIDE SEQUENCE</scope>
</reference>
<feature type="region of interest" description="Disordered" evidence="1">
    <location>
        <begin position="1"/>
        <end position="82"/>
    </location>
</feature>